<evidence type="ECO:0000313" key="7">
    <source>
        <dbReference type="EMBL" id="POW13377.1"/>
    </source>
</evidence>
<evidence type="ECO:0000313" key="8">
    <source>
        <dbReference type="Proteomes" id="UP000239156"/>
    </source>
</evidence>
<dbReference type="PROSITE" id="PS00183">
    <property type="entry name" value="UBC_1"/>
    <property type="match status" value="1"/>
</dbReference>
<dbReference type="EMBL" id="PKSL01000025">
    <property type="protein sequence ID" value="POW13377.1"/>
    <property type="molecule type" value="Genomic_DNA"/>
</dbReference>
<evidence type="ECO:0000256" key="5">
    <source>
        <dbReference type="SAM" id="MobiDB-lite"/>
    </source>
</evidence>
<evidence type="ECO:0000256" key="4">
    <source>
        <dbReference type="RuleBase" id="RU362109"/>
    </source>
</evidence>
<feature type="compositionally biased region" description="Polar residues" evidence="5">
    <location>
        <begin position="216"/>
        <end position="227"/>
    </location>
</feature>
<evidence type="ECO:0000256" key="3">
    <source>
        <dbReference type="PROSITE-ProRule" id="PRU10133"/>
    </source>
</evidence>
<dbReference type="SUPFAM" id="SSF54495">
    <property type="entry name" value="UBC-like"/>
    <property type="match status" value="1"/>
</dbReference>
<organism evidence="7 8">
    <name type="scientific">Puccinia striiformis</name>
    <dbReference type="NCBI Taxonomy" id="27350"/>
    <lineage>
        <taxon>Eukaryota</taxon>
        <taxon>Fungi</taxon>
        <taxon>Dikarya</taxon>
        <taxon>Basidiomycota</taxon>
        <taxon>Pucciniomycotina</taxon>
        <taxon>Pucciniomycetes</taxon>
        <taxon>Pucciniales</taxon>
        <taxon>Pucciniaceae</taxon>
        <taxon>Puccinia</taxon>
    </lineage>
</organism>
<accession>A0A2S4VV82</accession>
<keyword evidence="4" id="KW-0067">ATP-binding</keyword>
<dbReference type="GO" id="GO:0005524">
    <property type="term" value="F:ATP binding"/>
    <property type="evidence" value="ECO:0007669"/>
    <property type="project" value="UniProtKB-UniRule"/>
</dbReference>
<feature type="region of interest" description="Disordered" evidence="5">
    <location>
        <begin position="197"/>
        <end position="308"/>
    </location>
</feature>
<proteinExistence type="inferred from homology"/>
<evidence type="ECO:0000256" key="1">
    <source>
        <dbReference type="ARBA" id="ARBA00022679"/>
    </source>
</evidence>
<protein>
    <recommendedName>
        <fullName evidence="6">UBC core domain-containing protein</fullName>
    </recommendedName>
</protein>
<dbReference type="InterPro" id="IPR016135">
    <property type="entry name" value="UBQ-conjugating_enzyme/RWD"/>
</dbReference>
<keyword evidence="1" id="KW-0808">Transferase</keyword>
<keyword evidence="4" id="KW-0547">Nucleotide-binding</keyword>
<feature type="active site" description="Glycyl thioester intermediate" evidence="3">
    <location>
        <position position="136"/>
    </location>
</feature>
<feature type="domain" description="UBC core" evidence="6">
    <location>
        <begin position="46"/>
        <end position="198"/>
    </location>
</feature>
<dbReference type="PANTHER" id="PTHR24068">
    <property type="entry name" value="UBIQUITIN-CONJUGATING ENZYME E2"/>
    <property type="match status" value="1"/>
</dbReference>
<dbReference type="SMART" id="SM00212">
    <property type="entry name" value="UBCc"/>
    <property type="match status" value="1"/>
</dbReference>
<dbReference type="VEuPathDB" id="FungiDB:PSTT_03831"/>
<dbReference type="InterPro" id="IPR023313">
    <property type="entry name" value="UBQ-conjugating_AS"/>
</dbReference>
<evidence type="ECO:0000259" key="6">
    <source>
        <dbReference type="PROSITE" id="PS50127"/>
    </source>
</evidence>
<name>A0A2S4VV82_9BASI</name>
<reference evidence="7" key="1">
    <citation type="submission" date="2017-12" db="EMBL/GenBank/DDBJ databases">
        <title>Gene loss provides genomic basis for host adaptation in cereal stripe rust fungi.</title>
        <authorList>
            <person name="Xia C."/>
        </authorList>
    </citation>
    <scope>NUCLEOTIDE SEQUENCE [LARGE SCALE GENOMIC DNA]</scope>
    <source>
        <strain evidence="7">93-210</strain>
    </source>
</reference>
<dbReference type="VEuPathDB" id="FungiDB:PSHT_07064"/>
<sequence>MIKTSLVTRGHLTISSADPSYSPNINTSLHRHSTQSPFYDQECLHQYLRKLSSESIGNCLPFEANSQKVSSPSDLNQMQIYTIGKDRSPALLAPVTSMGVFHFNILLPYDYPFHPPRVSFKTQIFHPNINPQGAICLDILTHKWSPALSIQKVLLSIICLLTDPNPQDPLVRDIAKLYIQNRSKFEATAKQWVELYARPPPPAPMPEKPKEVEKPNTSTHQKSSSATKPVVIDLDDDEIEVVPTSGPKQSLQTTTTSTSTTSRKRTSDSSNTLQTGTTSRKRSGDYNNTSSNLSSALSSSSSTPTASQSNYIKLSDLVIKSLNWIDHYFSSPAHH</sequence>
<keyword evidence="2 4" id="KW-0833">Ubl conjugation pathway</keyword>
<gene>
    <name evidence="7" type="ORF">PSTT_03831</name>
</gene>
<keyword evidence="8" id="KW-1185">Reference proteome</keyword>
<evidence type="ECO:0000256" key="2">
    <source>
        <dbReference type="ARBA" id="ARBA00022786"/>
    </source>
</evidence>
<dbReference type="Proteomes" id="UP000239156">
    <property type="component" value="Unassembled WGS sequence"/>
</dbReference>
<dbReference type="Pfam" id="PF00179">
    <property type="entry name" value="UQ_con"/>
    <property type="match status" value="1"/>
</dbReference>
<comment type="similarity">
    <text evidence="4">Belongs to the ubiquitin-conjugating enzyme family.</text>
</comment>
<dbReference type="Gene3D" id="3.10.110.10">
    <property type="entry name" value="Ubiquitin Conjugating Enzyme"/>
    <property type="match status" value="1"/>
</dbReference>
<dbReference type="GO" id="GO:0016740">
    <property type="term" value="F:transferase activity"/>
    <property type="evidence" value="ECO:0007669"/>
    <property type="project" value="UniProtKB-KW"/>
</dbReference>
<dbReference type="InterPro" id="IPR000608">
    <property type="entry name" value="UBC"/>
</dbReference>
<comment type="caution">
    <text evidence="7">The sequence shown here is derived from an EMBL/GenBank/DDBJ whole genome shotgun (WGS) entry which is preliminary data.</text>
</comment>
<dbReference type="AlphaFoldDB" id="A0A2S4VV82"/>
<dbReference type="PROSITE" id="PS50127">
    <property type="entry name" value="UBC_2"/>
    <property type="match status" value="1"/>
</dbReference>
<feature type="compositionally biased region" description="Low complexity" evidence="5">
    <location>
        <begin position="287"/>
        <end position="308"/>
    </location>
</feature>